<dbReference type="Proteomes" id="UP000243670">
    <property type="component" value="Nucleomorph 3"/>
</dbReference>
<organism evidence="4 8">
    <name type="scientific">Lotharella oceanica</name>
    <dbReference type="NCBI Taxonomy" id="641309"/>
    <lineage>
        <taxon>Eukaryota</taxon>
        <taxon>Sar</taxon>
        <taxon>Rhizaria</taxon>
        <taxon>Cercozoa</taxon>
        <taxon>Chlorarachniophyceae</taxon>
        <taxon>Lotharella</taxon>
    </lineage>
</organism>
<dbReference type="EMBL" id="CP006629">
    <property type="protein sequence ID" value="AIB10077.1"/>
    <property type="molecule type" value="Genomic_DNA"/>
</dbReference>
<sequence>MSVTLVFQVQCNARVHAIQDGLKKRDDMQEELSEFYDSKFDYSVFNLTETPYNKIKTSHNRQLEEIKRESKMKKKQKHPANEATTKQTATHHQRIVKFLEFGLSEFAHHFRLLDRSSPCLPTVPPPNTHMPPPPPPLPSTVVPASRHQHLIDPIGEIEELLDMSSFQDYSCFCTGCLYSLCEKCTRTRCRRCKRYVEAAIDAGVSRKKKIRTRSIVKKTKLSTTSSTM</sequence>
<feature type="region of interest" description="Disordered" evidence="1">
    <location>
        <begin position="69"/>
        <end position="91"/>
    </location>
</feature>
<gene>
    <name evidence="3" type="ORF">M951_chr1206</name>
    <name evidence="2" type="ORF">M951_chr125</name>
    <name evidence="5" type="ORF">M951_chr2196</name>
    <name evidence="4" type="ORF">M951_chr225</name>
    <name evidence="7" type="ORF">M951_chr3180</name>
    <name evidence="6" type="ORF">M951_chr325</name>
</gene>
<evidence type="ECO:0000313" key="5">
    <source>
        <dbReference type="EMBL" id="AIB09888.1"/>
    </source>
</evidence>
<dbReference type="EMBL" id="CP006627">
    <property type="protein sequence ID" value="AIB09685.1"/>
    <property type="molecule type" value="Genomic_DNA"/>
</dbReference>
<geneLocation type="nucleomorph" evidence="4"/>
<evidence type="ECO:0000313" key="2">
    <source>
        <dbReference type="EMBL" id="AIB09512.1"/>
    </source>
</evidence>
<proteinExistence type="predicted"/>
<accession>A0A060DG27</accession>
<protein>
    <submittedName>
        <fullName evidence="4">Uncharacterized protein</fullName>
    </submittedName>
</protein>
<evidence type="ECO:0000313" key="7">
    <source>
        <dbReference type="EMBL" id="AIB10077.1"/>
    </source>
</evidence>
<name>A0A060DG27_9EUKA</name>
<dbReference type="AlphaFoldDB" id="A0A060DG27"/>
<dbReference type="Proteomes" id="UP000243670">
    <property type="component" value="Nucleomorph 2"/>
</dbReference>
<dbReference type="EMBL" id="CP006627">
    <property type="protein sequence ID" value="AIB09512.1"/>
    <property type="molecule type" value="Genomic_DNA"/>
</dbReference>
<keyword evidence="4" id="KW-0542">Nucleomorph</keyword>
<evidence type="ECO:0000313" key="3">
    <source>
        <dbReference type="EMBL" id="AIB09685.1"/>
    </source>
</evidence>
<evidence type="ECO:0000313" key="8">
    <source>
        <dbReference type="Proteomes" id="UP000243670"/>
    </source>
</evidence>
<dbReference type="Proteomes" id="UP000243670">
    <property type="component" value="Nucleomorph 1"/>
</dbReference>
<evidence type="ECO:0000313" key="6">
    <source>
        <dbReference type="EMBL" id="AIB09931.1"/>
    </source>
</evidence>
<evidence type="ECO:0000313" key="4">
    <source>
        <dbReference type="EMBL" id="AIB09728.1"/>
    </source>
</evidence>
<evidence type="ECO:0000256" key="1">
    <source>
        <dbReference type="SAM" id="MobiDB-lite"/>
    </source>
</evidence>
<dbReference type="EMBL" id="CP006629">
    <property type="protein sequence ID" value="AIB09931.1"/>
    <property type="molecule type" value="Genomic_DNA"/>
</dbReference>
<dbReference type="EMBL" id="CP006628">
    <property type="protein sequence ID" value="AIB09888.1"/>
    <property type="molecule type" value="Genomic_DNA"/>
</dbReference>
<reference evidence="4 8" key="1">
    <citation type="journal article" date="2014" name="BMC Genomics">
        <title>Nucleomorph and plastid genome sequences of the chlorarachniophyte Lotharella oceanica: convergent reductive evolution and frequent recombination in nucleomorph-bearing algae.</title>
        <authorList>
            <person name="Tanifuji G."/>
            <person name="Onodera N.T."/>
            <person name="Brown M.W."/>
            <person name="Curtis B.A."/>
            <person name="Roger A.J."/>
            <person name="Ka-Shu Wong G."/>
            <person name="Melkonian M."/>
            <person name="Archibald J.M."/>
        </authorList>
    </citation>
    <scope>NUCLEOTIDE SEQUENCE [LARGE SCALE GENOMIC DNA]</scope>
    <source>
        <strain evidence="4 8">CCMP622</strain>
    </source>
</reference>
<dbReference type="EMBL" id="CP006628">
    <property type="protein sequence ID" value="AIB09728.1"/>
    <property type="molecule type" value="Genomic_DNA"/>
</dbReference>